<reference evidence="8 9" key="1">
    <citation type="submission" date="2019-04" db="EMBL/GenBank/DDBJ databases">
        <title>Azoarcus rhizosphaerae sp. nov. isolated from rhizosphere of Ficus religiosa.</title>
        <authorList>
            <person name="Lin S.-Y."/>
            <person name="Hameed A."/>
            <person name="Hsu Y.-H."/>
            <person name="Young C.-C."/>
        </authorList>
    </citation>
    <scope>NUCLEOTIDE SEQUENCE [LARGE SCALE GENOMIC DNA]</scope>
    <source>
        <strain evidence="8 9">CC-YHH848</strain>
    </source>
</reference>
<dbReference type="GO" id="GO:0071973">
    <property type="term" value="P:bacterial-type flagellum-dependent cell motility"/>
    <property type="evidence" value="ECO:0007669"/>
    <property type="project" value="TreeGrafter"/>
</dbReference>
<dbReference type="InterPro" id="IPR040026">
    <property type="entry name" value="FliD"/>
</dbReference>
<comment type="subcellular location">
    <subcellularLocation>
        <location evidence="5">Secreted</location>
    </subcellularLocation>
    <subcellularLocation>
        <location evidence="5">Bacterial flagellum</location>
    </subcellularLocation>
</comment>
<evidence type="ECO:0000256" key="3">
    <source>
        <dbReference type="ARBA" id="ARBA00023054"/>
    </source>
</evidence>
<dbReference type="Proteomes" id="UP000307956">
    <property type="component" value="Unassembled WGS sequence"/>
</dbReference>
<keyword evidence="8" id="KW-0966">Cell projection</keyword>
<dbReference type="Pfam" id="PF02465">
    <property type="entry name" value="FliD_N"/>
    <property type="match status" value="1"/>
</dbReference>
<comment type="subunit">
    <text evidence="2 5">Homopentamer.</text>
</comment>
<dbReference type="GO" id="GO:0005576">
    <property type="term" value="C:extracellular region"/>
    <property type="evidence" value="ECO:0007669"/>
    <property type="project" value="UniProtKB-SubCell"/>
</dbReference>
<feature type="domain" description="Flagellar hook-associated protein 2 C-terminal" evidence="7">
    <location>
        <begin position="223"/>
        <end position="447"/>
    </location>
</feature>
<name>A0A4S4AVZ4_9RHOO</name>
<dbReference type="GO" id="GO:0009424">
    <property type="term" value="C:bacterial-type flagellum hook"/>
    <property type="evidence" value="ECO:0007669"/>
    <property type="project" value="UniProtKB-UniRule"/>
</dbReference>
<keyword evidence="5" id="KW-0964">Secreted</keyword>
<keyword evidence="4 5" id="KW-0975">Bacterial flagellum</keyword>
<dbReference type="GO" id="GO:0009421">
    <property type="term" value="C:bacterial-type flagellum filament cap"/>
    <property type="evidence" value="ECO:0007669"/>
    <property type="project" value="InterPro"/>
</dbReference>
<dbReference type="EMBL" id="SSOD01000002">
    <property type="protein sequence ID" value="THF64151.1"/>
    <property type="molecule type" value="Genomic_DNA"/>
</dbReference>
<evidence type="ECO:0000313" key="9">
    <source>
        <dbReference type="Proteomes" id="UP000307956"/>
    </source>
</evidence>
<protein>
    <recommendedName>
        <fullName evidence="5">Flagellar hook-associated protein 2</fullName>
        <shortName evidence="5">HAP2</shortName>
    </recommendedName>
    <alternativeName>
        <fullName evidence="5">Flagellar cap protein</fullName>
    </alternativeName>
</protein>
<dbReference type="Pfam" id="PF07195">
    <property type="entry name" value="FliD_C"/>
    <property type="match status" value="1"/>
</dbReference>
<evidence type="ECO:0000256" key="4">
    <source>
        <dbReference type="ARBA" id="ARBA00023143"/>
    </source>
</evidence>
<evidence type="ECO:0000259" key="7">
    <source>
        <dbReference type="Pfam" id="PF07195"/>
    </source>
</evidence>
<dbReference type="PANTHER" id="PTHR30288">
    <property type="entry name" value="FLAGELLAR CAP/ASSEMBLY PROTEIN FLID"/>
    <property type="match status" value="1"/>
</dbReference>
<keyword evidence="9" id="KW-1185">Reference proteome</keyword>
<dbReference type="PANTHER" id="PTHR30288:SF0">
    <property type="entry name" value="FLAGELLAR HOOK-ASSOCIATED PROTEIN 2"/>
    <property type="match status" value="1"/>
</dbReference>
<gene>
    <name evidence="8" type="ORF">E6O51_02160</name>
</gene>
<dbReference type="InterPro" id="IPR003481">
    <property type="entry name" value="FliD_N"/>
</dbReference>
<keyword evidence="8" id="KW-0969">Cilium</keyword>
<dbReference type="OrthoDB" id="9810816at2"/>
<keyword evidence="8" id="KW-0282">Flagellum</keyword>
<dbReference type="AlphaFoldDB" id="A0A4S4AVZ4"/>
<evidence type="ECO:0000313" key="8">
    <source>
        <dbReference type="EMBL" id="THF64151.1"/>
    </source>
</evidence>
<evidence type="ECO:0000256" key="1">
    <source>
        <dbReference type="ARBA" id="ARBA00009764"/>
    </source>
</evidence>
<accession>A0A4S4AVZ4</accession>
<comment type="similarity">
    <text evidence="1 5">Belongs to the FliD family.</text>
</comment>
<comment type="function">
    <text evidence="5">Required for morphogenesis and for the elongation of the flagellar filament by facilitating polymerization of the flagellin monomers at the tip of growing filament. Forms a capping structure, which prevents flagellin subunits (transported through the central channel of the flagellum) from leaking out without polymerization at the distal end.</text>
</comment>
<dbReference type="RefSeq" id="WP_136383342.1">
    <property type="nucleotide sequence ID" value="NZ_SSOD01000002.1"/>
</dbReference>
<keyword evidence="3 5" id="KW-0175">Coiled coil</keyword>
<dbReference type="GO" id="GO:0007155">
    <property type="term" value="P:cell adhesion"/>
    <property type="evidence" value="ECO:0007669"/>
    <property type="project" value="InterPro"/>
</dbReference>
<feature type="domain" description="Flagellar hook-associated protein 2 N-terminal" evidence="6">
    <location>
        <begin position="9"/>
        <end position="104"/>
    </location>
</feature>
<dbReference type="InterPro" id="IPR010809">
    <property type="entry name" value="FliD_C"/>
</dbReference>
<comment type="caution">
    <text evidence="8">The sequence shown here is derived from an EMBL/GenBank/DDBJ whole genome shotgun (WGS) entry which is preliminary data.</text>
</comment>
<organism evidence="8 9">
    <name type="scientific">Pseudothauera rhizosphaerae</name>
    <dbReference type="NCBI Taxonomy" id="2565932"/>
    <lineage>
        <taxon>Bacteria</taxon>
        <taxon>Pseudomonadati</taxon>
        <taxon>Pseudomonadota</taxon>
        <taxon>Betaproteobacteria</taxon>
        <taxon>Rhodocyclales</taxon>
        <taxon>Zoogloeaceae</taxon>
        <taxon>Pseudothauera</taxon>
    </lineage>
</organism>
<evidence type="ECO:0000259" key="6">
    <source>
        <dbReference type="Pfam" id="PF02465"/>
    </source>
</evidence>
<sequence>MAAITTGGSVLDINTLVDSLMTLERQPLEKIATKAGEQTTKLTAFGQIKGVLSSLQTAAAALNNLDTFTATKATVSGDGFTATSKAGAASGSHTVEVLNLAQEQRVATAADGSFTPSAGKLTIEFGTVVGSQFVTDVPVRSAALEFEGSTLEELRDAINGDATLGIKASIINNGTHDQLVFTGTASGQNMAFRLTGEDGLEGLSFDPAATPSGDEQVYSVQAAESARLKVDGIEITRGKNTIDDVIAGVTLTLTKDPADSTTALKGSVTVSEDTTAAKSAIEAFVKAYNEANTTIRSLTSYDTENQLAATLTGDSTARNIQNQLRDAVSAQFSSLEGASSLAEIGITFDKTGALVIDSTKLDAALTDPAKDVGTLFAGKDAFATTLNAKLDSILDADEGVLAGRTKSINSTIDSLTKQYEALEDKLVLVEERYRLQYSKLDTLLASLSQTSNYLTQQLANLPTIGS</sequence>
<proteinExistence type="inferred from homology"/>
<evidence type="ECO:0000256" key="5">
    <source>
        <dbReference type="RuleBase" id="RU362066"/>
    </source>
</evidence>
<feature type="coiled-coil region" evidence="5">
    <location>
        <begin position="405"/>
        <end position="432"/>
    </location>
</feature>
<evidence type="ECO:0000256" key="2">
    <source>
        <dbReference type="ARBA" id="ARBA00011255"/>
    </source>
</evidence>